<evidence type="ECO:0000313" key="3">
    <source>
        <dbReference type="Proteomes" id="UP000231530"/>
    </source>
</evidence>
<accession>A0A2H0TVD1</accession>
<feature type="compositionally biased region" description="Pro residues" evidence="1">
    <location>
        <begin position="181"/>
        <end position="193"/>
    </location>
</feature>
<evidence type="ECO:0000313" key="2">
    <source>
        <dbReference type="EMBL" id="PIR76101.1"/>
    </source>
</evidence>
<reference evidence="3" key="1">
    <citation type="submission" date="2017-09" db="EMBL/GenBank/DDBJ databases">
        <title>Depth-based differentiation of microbial function through sediment-hosted aquifers and enrichment of novel symbionts in the deep terrestrial subsurface.</title>
        <authorList>
            <person name="Probst A.J."/>
            <person name="Ladd B."/>
            <person name="Jarett J.K."/>
            <person name="Geller-Mcgrath D.E."/>
            <person name="Sieber C.M.K."/>
            <person name="Emerson J.B."/>
            <person name="Anantharaman K."/>
            <person name="Thomas B.C."/>
            <person name="Malmstrom R."/>
            <person name="Stieglmeier M."/>
            <person name="Klingl A."/>
            <person name="Woyke T."/>
            <person name="Ryan C.M."/>
            <person name="Banfield J.F."/>
        </authorList>
    </citation>
    <scope>NUCLEOTIDE SEQUENCE [LARGE SCALE GENOMIC DNA]</scope>
</reference>
<evidence type="ECO:0000256" key="1">
    <source>
        <dbReference type="SAM" id="MobiDB-lite"/>
    </source>
</evidence>
<protein>
    <submittedName>
        <fullName evidence="2">Uncharacterized protein</fullName>
    </submittedName>
</protein>
<sequence>MASFERIFNLAKKTGDRMIVFDSTIGDGFAAIPIDEYEAMVTDPRNITSLSGDELLEQINDDIAVWRAHQEDIDREEFADTLEDSLAEEPPFDPFGEDFSHQPEWHSASDILQDRYKMPRTESVRPESDHMAGTWHDDDFSREDMSDIDEHPEISFDFEGGHLPDDVSVEDLPYDDASGPVPVPPATQTPPPEGWQEEPLDEEPIFFEEPIE</sequence>
<feature type="compositionally biased region" description="Acidic residues" evidence="1">
    <location>
        <begin position="195"/>
        <end position="212"/>
    </location>
</feature>
<feature type="compositionally biased region" description="Basic and acidic residues" evidence="1">
    <location>
        <begin position="120"/>
        <end position="165"/>
    </location>
</feature>
<dbReference type="AlphaFoldDB" id="A0A2H0TVD1"/>
<feature type="region of interest" description="Disordered" evidence="1">
    <location>
        <begin position="120"/>
        <end position="212"/>
    </location>
</feature>
<name>A0A2H0TVD1_9BACT</name>
<proteinExistence type="predicted"/>
<organism evidence="2 3">
    <name type="scientific">Candidatus Magasanikbacteria bacterium CG10_big_fil_rev_8_21_14_0_10_42_10</name>
    <dbReference type="NCBI Taxonomy" id="1974649"/>
    <lineage>
        <taxon>Bacteria</taxon>
        <taxon>Candidatus Magasanikiibacteriota</taxon>
    </lineage>
</organism>
<gene>
    <name evidence="2" type="ORF">COU32_04055</name>
</gene>
<comment type="caution">
    <text evidence="2">The sequence shown here is derived from an EMBL/GenBank/DDBJ whole genome shotgun (WGS) entry which is preliminary data.</text>
</comment>
<dbReference type="EMBL" id="PFBY01000042">
    <property type="protein sequence ID" value="PIR76101.1"/>
    <property type="molecule type" value="Genomic_DNA"/>
</dbReference>
<dbReference type="Proteomes" id="UP000231530">
    <property type="component" value="Unassembled WGS sequence"/>
</dbReference>